<protein>
    <submittedName>
        <fullName evidence="2">Uncharacterized protein</fullName>
    </submittedName>
</protein>
<dbReference type="Proteomes" id="UP000319731">
    <property type="component" value="Unassembled WGS sequence"/>
</dbReference>
<reference evidence="2 3" key="1">
    <citation type="journal article" date="2019" name="Sci. Rep.">
        <title>Comparative genomics of chytrid fungi reveal insights into the obligate biotrophic and pathogenic lifestyle of Synchytrium endobioticum.</title>
        <authorList>
            <person name="van de Vossenberg B.T.L.H."/>
            <person name="Warris S."/>
            <person name="Nguyen H.D.T."/>
            <person name="van Gent-Pelzer M.P.E."/>
            <person name="Joly D.L."/>
            <person name="van de Geest H.C."/>
            <person name="Bonants P.J.M."/>
            <person name="Smith D.S."/>
            <person name="Levesque C.A."/>
            <person name="van der Lee T.A.J."/>
        </authorList>
    </citation>
    <scope>NUCLEOTIDE SEQUENCE [LARGE SCALE GENOMIC DNA]</scope>
    <source>
        <strain evidence="2 3">JEL517</strain>
    </source>
</reference>
<feature type="compositionally biased region" description="Acidic residues" evidence="1">
    <location>
        <begin position="266"/>
        <end position="349"/>
    </location>
</feature>
<proteinExistence type="predicted"/>
<gene>
    <name evidence="2" type="ORF">SmJEL517_g01252</name>
</gene>
<dbReference type="Pfam" id="PF14469">
    <property type="entry name" value="AKAP28"/>
    <property type="match status" value="1"/>
</dbReference>
<dbReference type="AlphaFoldDB" id="A0A507CB56"/>
<dbReference type="EMBL" id="QEAO01000004">
    <property type="protein sequence ID" value="TPX36588.1"/>
    <property type="molecule type" value="Genomic_DNA"/>
</dbReference>
<dbReference type="OrthoDB" id="2141185at2759"/>
<dbReference type="RefSeq" id="XP_031026802.1">
    <property type="nucleotide sequence ID" value="XM_031167180.1"/>
</dbReference>
<evidence type="ECO:0000256" key="1">
    <source>
        <dbReference type="SAM" id="MobiDB-lite"/>
    </source>
</evidence>
<name>A0A507CB56_9FUNG</name>
<dbReference type="InterPro" id="IPR025663">
    <property type="entry name" value="AKAP_28"/>
</dbReference>
<comment type="caution">
    <text evidence="2">The sequence shown here is derived from an EMBL/GenBank/DDBJ whole genome shotgun (WGS) entry which is preliminary data.</text>
</comment>
<keyword evidence="3" id="KW-1185">Reference proteome</keyword>
<accession>A0A507CB56</accession>
<sequence length="349" mass="38894">MANTDAHAKALAVVSSTLNHWSKSYMDKESVIPQWKYYTEVTKHDSNPEILAVWSLPTAKEPIPRAFARVWFQYSQQATPPTLSYRFEMQSLIHLIPLATPSSIETRNIDAAAKHLGNPAKSIPQILKSKERVASSIQDGKLMKSISQPATPTAQEILEGWLQAAKKEDAVVETGSNLTYDRIFYRNGDATKPACGPFSDMIIPARVEAECWKSLGAKFVESNTIPTKPVAAKEAATEEDVAASKIQRMWRSRQSSHQPQMRSDDEAAPEEQEEQEVEANNDTVEPELEEADETPDAEPEADQEEALEYEQEDAEESQEPEPADDEDYEEPTPDTGLAEEEEATVEATE</sequence>
<feature type="compositionally biased region" description="Polar residues" evidence="1">
    <location>
        <begin position="252"/>
        <end position="261"/>
    </location>
</feature>
<dbReference type="GeneID" id="42002477"/>
<organism evidence="2 3">
    <name type="scientific">Synchytrium microbalum</name>
    <dbReference type="NCBI Taxonomy" id="1806994"/>
    <lineage>
        <taxon>Eukaryota</taxon>
        <taxon>Fungi</taxon>
        <taxon>Fungi incertae sedis</taxon>
        <taxon>Chytridiomycota</taxon>
        <taxon>Chytridiomycota incertae sedis</taxon>
        <taxon>Chytridiomycetes</taxon>
        <taxon>Synchytriales</taxon>
        <taxon>Synchytriaceae</taxon>
        <taxon>Synchytrium</taxon>
    </lineage>
</organism>
<evidence type="ECO:0000313" key="2">
    <source>
        <dbReference type="EMBL" id="TPX36588.1"/>
    </source>
</evidence>
<feature type="region of interest" description="Disordered" evidence="1">
    <location>
        <begin position="228"/>
        <end position="349"/>
    </location>
</feature>
<evidence type="ECO:0000313" key="3">
    <source>
        <dbReference type="Proteomes" id="UP000319731"/>
    </source>
</evidence>